<dbReference type="SUPFAM" id="SSF52540">
    <property type="entry name" value="P-loop containing nucleoside triphosphate hydrolases"/>
    <property type="match status" value="1"/>
</dbReference>
<dbReference type="GO" id="GO:0005524">
    <property type="term" value="F:ATP binding"/>
    <property type="evidence" value="ECO:0007669"/>
    <property type="project" value="InterPro"/>
</dbReference>
<accession>A0A5K1JEU9</accession>
<evidence type="ECO:0000313" key="2">
    <source>
        <dbReference type="EMBL" id="VWM03569.1"/>
    </source>
</evidence>
<proteinExistence type="predicted"/>
<dbReference type="InterPro" id="IPR011704">
    <property type="entry name" value="ATPase_dyneun-rel_AAA"/>
</dbReference>
<organism evidence="2 3">
    <name type="scientific">Collinsella aerofaciens</name>
    <dbReference type="NCBI Taxonomy" id="74426"/>
    <lineage>
        <taxon>Bacteria</taxon>
        <taxon>Bacillati</taxon>
        <taxon>Actinomycetota</taxon>
        <taxon>Coriobacteriia</taxon>
        <taxon>Coriobacteriales</taxon>
        <taxon>Coriobacteriaceae</taxon>
        <taxon>Collinsella</taxon>
    </lineage>
</organism>
<name>A0A5K1JEU9_9ACTN</name>
<dbReference type="EC" id="3.1.21.4" evidence="2"/>
<dbReference type="Gene3D" id="3.40.50.300">
    <property type="entry name" value="P-loop containing nucleotide triphosphate hydrolases"/>
    <property type="match status" value="1"/>
</dbReference>
<dbReference type="RefSeq" id="WP_152077331.1">
    <property type="nucleotide sequence ID" value="NZ_CAAKNU010000099.1"/>
</dbReference>
<keyword evidence="3" id="KW-1185">Reference proteome</keyword>
<keyword evidence="2" id="KW-0378">Hydrolase</keyword>
<dbReference type="PANTHER" id="PTHR37291">
    <property type="entry name" value="5-METHYLCYTOSINE-SPECIFIC RESTRICTION ENZYME B"/>
    <property type="match status" value="1"/>
</dbReference>
<dbReference type="InterPro" id="IPR027417">
    <property type="entry name" value="P-loop_NTPase"/>
</dbReference>
<dbReference type="AlphaFoldDB" id="A0A5K1JEU9"/>
<dbReference type="Proteomes" id="UP000361836">
    <property type="component" value="Unassembled WGS sequence"/>
</dbReference>
<evidence type="ECO:0000259" key="1">
    <source>
        <dbReference type="Pfam" id="PF07728"/>
    </source>
</evidence>
<gene>
    <name evidence="2" type="primary">ydiS</name>
    <name evidence="2" type="ORF">KCJAJFAP_01321</name>
</gene>
<dbReference type="InterPro" id="IPR052934">
    <property type="entry name" value="Methyl-DNA_Rec/Restrict_Enz"/>
</dbReference>
<sequence>MSKYFSIDAIMAAFSLLNTELSAGTHFSALQYMFALDNYAHKFGRDCDTDSDEDTFVSFAHKVGGLEDGEIPDHIDGFTGKKPKKDKDSARIHSNFISAGAVQRSERATREDPELYPSGAKSYLFAISKKVLLADSICYEHLDAYLPSKEMKTAFAVWVERNSAFKDDSSFAEALKDALGQSYTGNLINALWKEGAPSPDDIGIDDDVFSNVKPRIDWVMIGEYFPVGEPNSTHSEPDRANLVKNSSELLEKVAGLPRNLIYFGAPGTGKSYQLNKLVRDGFAKKNIRRVTFYPDYTYSQFVGCFKPYSEPDSKEISYEFVEGPFLKTYLEAIAHPYDNFVLLIEEINRANPAAVFGDVFQLLDRDKSGNSVFPVAAPKEMAGCIGSYLNALKDDADVRDAIEGYYDPDMDFDDFREIACEELSLPPNMYIWATMNSADQGVFPMDTAFKRRWNFRYIDIDAGAGKPLEDGKKISEIEVTITVNGTDSQIVWDKLRRKINGLMKDLRINEDKFLGPFFIPHNDLNDRFSDVFKDKVLLYLCEDVGKLKRGRLFSDETATYFELCKQFDRDGVAIFKGIELADVVAGEPSEGVAAESEEETEE</sequence>
<dbReference type="GO" id="GO:0009036">
    <property type="term" value="F:type II site-specific deoxyribonuclease activity"/>
    <property type="evidence" value="ECO:0007669"/>
    <property type="project" value="UniProtKB-EC"/>
</dbReference>
<feature type="domain" description="ATPase dynein-related AAA" evidence="1">
    <location>
        <begin position="260"/>
        <end position="452"/>
    </location>
</feature>
<evidence type="ECO:0000313" key="3">
    <source>
        <dbReference type="Proteomes" id="UP000361836"/>
    </source>
</evidence>
<dbReference type="GO" id="GO:0016887">
    <property type="term" value="F:ATP hydrolysis activity"/>
    <property type="evidence" value="ECO:0007669"/>
    <property type="project" value="InterPro"/>
</dbReference>
<dbReference type="Pfam" id="PF07728">
    <property type="entry name" value="AAA_5"/>
    <property type="match status" value="1"/>
</dbReference>
<reference evidence="2 3" key="1">
    <citation type="submission" date="2019-10" db="EMBL/GenBank/DDBJ databases">
        <authorList>
            <person name="Wolf R A."/>
        </authorList>
    </citation>
    <scope>NUCLEOTIDE SEQUENCE [LARGE SCALE GENOMIC DNA]</scope>
    <source>
        <strain evidence="2">Collinsella_aerofaciens_MC2</strain>
    </source>
</reference>
<dbReference type="PANTHER" id="PTHR37291:SF1">
    <property type="entry name" value="TYPE IV METHYL-DIRECTED RESTRICTION ENZYME ECOKMCRB SUBUNIT"/>
    <property type="match status" value="1"/>
</dbReference>
<dbReference type="EMBL" id="CABWIE010000036">
    <property type="protein sequence ID" value="VWM03569.1"/>
    <property type="molecule type" value="Genomic_DNA"/>
</dbReference>
<protein>
    <submittedName>
        <fullName evidence="2">Type-2 restriction enzyme BsuMI component YdiS</fullName>
        <ecNumber evidence="2">3.1.21.4</ecNumber>
    </submittedName>
</protein>